<dbReference type="AlphaFoldDB" id="A0A2U2IZF0"/>
<dbReference type="SUPFAM" id="SSF141371">
    <property type="entry name" value="PilZ domain-like"/>
    <property type="match status" value="1"/>
</dbReference>
<sequence>MESDREMPGHFRERRVGRTKVSAIAQLRPTACYSVEVRIRDVSQCGFMAECCEPIAIGSSVALDVPGIGEVQAQVRWQIGGRMGGMFLNPISLDRCEWIAVRTEPSEVA</sequence>
<proteinExistence type="predicted"/>
<dbReference type="EMBL" id="QFFF01000001">
    <property type="protein sequence ID" value="PWG01447.1"/>
    <property type="molecule type" value="Genomic_DNA"/>
</dbReference>
<dbReference type="Proteomes" id="UP000245916">
    <property type="component" value="Unassembled WGS sequence"/>
</dbReference>
<evidence type="ECO:0000313" key="1">
    <source>
        <dbReference type="EMBL" id="PWG01447.1"/>
    </source>
</evidence>
<keyword evidence="2" id="KW-1185">Reference proteome</keyword>
<name>A0A2U2IZF0_9SPHN</name>
<comment type="caution">
    <text evidence="1">The sequence shown here is derived from an EMBL/GenBank/DDBJ whole genome shotgun (WGS) entry which is preliminary data.</text>
</comment>
<evidence type="ECO:0000313" key="2">
    <source>
        <dbReference type="Proteomes" id="UP000245916"/>
    </source>
</evidence>
<organism evidence="1 2">
    <name type="scientific">Allosphingosinicella humi</name>
    <dbReference type="NCBI Taxonomy" id="2068657"/>
    <lineage>
        <taxon>Bacteria</taxon>
        <taxon>Pseudomonadati</taxon>
        <taxon>Pseudomonadota</taxon>
        <taxon>Alphaproteobacteria</taxon>
        <taxon>Sphingomonadales</taxon>
        <taxon>Sphingomonadaceae</taxon>
        <taxon>Allosphingosinicella</taxon>
    </lineage>
</organism>
<gene>
    <name evidence="1" type="ORF">DF286_00105</name>
</gene>
<accession>A0A2U2IZF0</accession>
<reference evidence="1 2" key="1">
    <citation type="submission" date="2018-05" db="EMBL/GenBank/DDBJ databases">
        <title>Genome of Sphingosinicella humi QZX222.</title>
        <authorList>
            <person name="Qiao Z."/>
            <person name="Wang G."/>
        </authorList>
    </citation>
    <scope>NUCLEOTIDE SEQUENCE [LARGE SCALE GENOMIC DNA]</scope>
    <source>
        <strain evidence="1 2">QZX222</strain>
    </source>
</reference>
<evidence type="ECO:0008006" key="3">
    <source>
        <dbReference type="Google" id="ProtNLM"/>
    </source>
</evidence>
<protein>
    <recommendedName>
        <fullName evidence="3">PilZ domain-containing protein</fullName>
    </recommendedName>
</protein>